<reference evidence="2 3" key="1">
    <citation type="submission" date="2020-08" db="EMBL/GenBank/DDBJ databases">
        <title>Genomic Encyclopedia of Type Strains, Phase IV (KMG-IV): sequencing the most valuable type-strain genomes for metagenomic binning, comparative biology and taxonomic classification.</title>
        <authorList>
            <person name="Goeker M."/>
        </authorList>
    </citation>
    <scope>NUCLEOTIDE SEQUENCE [LARGE SCALE GENOMIC DNA]</scope>
    <source>
        <strain evidence="2 3">DSM 19612</strain>
    </source>
</reference>
<dbReference type="EMBL" id="JACHGH010000009">
    <property type="protein sequence ID" value="MBB6454378.1"/>
    <property type="molecule type" value="Genomic_DNA"/>
</dbReference>
<keyword evidence="3" id="KW-1185">Reference proteome</keyword>
<name>A0A841Q7K9_9BACI</name>
<keyword evidence="1" id="KW-1133">Transmembrane helix</keyword>
<dbReference type="Pfam" id="PF07441">
    <property type="entry name" value="BofA"/>
    <property type="match status" value="1"/>
</dbReference>
<organism evidence="2 3">
    <name type="scientific">Salirhabdus euzebyi</name>
    <dbReference type="NCBI Taxonomy" id="394506"/>
    <lineage>
        <taxon>Bacteria</taxon>
        <taxon>Bacillati</taxon>
        <taxon>Bacillota</taxon>
        <taxon>Bacilli</taxon>
        <taxon>Bacillales</taxon>
        <taxon>Bacillaceae</taxon>
        <taxon>Salirhabdus</taxon>
    </lineage>
</organism>
<gene>
    <name evidence="2" type="ORF">HNQ94_002860</name>
</gene>
<dbReference type="NCBIfam" id="TIGR02862">
    <property type="entry name" value="spore_BofA"/>
    <property type="match status" value="1"/>
</dbReference>
<dbReference type="RefSeq" id="WP_174497985.1">
    <property type="nucleotide sequence ID" value="NZ_CADDWK010000026.1"/>
</dbReference>
<dbReference type="InterPro" id="IPR010001">
    <property type="entry name" value="BofA"/>
</dbReference>
<evidence type="ECO:0000313" key="2">
    <source>
        <dbReference type="EMBL" id="MBB6454378.1"/>
    </source>
</evidence>
<sequence>MDSYIVIGIILAVIVLILLKGLPVNALRFVSQGVVKILIGALLLFFLNVFGASIGLHIPINLFTTVITGFLGISGLASLSAIHIFLLP</sequence>
<evidence type="ECO:0000313" key="3">
    <source>
        <dbReference type="Proteomes" id="UP000581688"/>
    </source>
</evidence>
<keyword evidence="1" id="KW-0472">Membrane</keyword>
<accession>A0A841Q7K9</accession>
<evidence type="ECO:0000256" key="1">
    <source>
        <dbReference type="SAM" id="Phobius"/>
    </source>
</evidence>
<protein>
    <submittedName>
        <fullName evidence="2">Inhibitor of the pro-sigma K processing machinery</fullName>
    </submittedName>
</protein>
<feature type="transmembrane region" description="Helical" evidence="1">
    <location>
        <begin position="6"/>
        <end position="22"/>
    </location>
</feature>
<keyword evidence="1" id="KW-0812">Transmembrane</keyword>
<comment type="caution">
    <text evidence="2">The sequence shown here is derived from an EMBL/GenBank/DDBJ whole genome shotgun (WGS) entry which is preliminary data.</text>
</comment>
<feature type="transmembrane region" description="Helical" evidence="1">
    <location>
        <begin position="62"/>
        <end position="87"/>
    </location>
</feature>
<dbReference type="Proteomes" id="UP000581688">
    <property type="component" value="Unassembled WGS sequence"/>
</dbReference>
<dbReference type="AlphaFoldDB" id="A0A841Q7K9"/>
<feature type="transmembrane region" description="Helical" evidence="1">
    <location>
        <begin position="34"/>
        <end position="56"/>
    </location>
</feature>
<proteinExistence type="predicted"/>